<organism evidence="5 6">
    <name type="scientific">Staphylococcus pseudintermedius</name>
    <dbReference type="NCBI Taxonomy" id="283734"/>
    <lineage>
        <taxon>Bacteria</taxon>
        <taxon>Bacillati</taxon>
        <taxon>Bacillota</taxon>
        <taxon>Bacilli</taxon>
        <taxon>Bacillales</taxon>
        <taxon>Staphylococcaceae</taxon>
        <taxon>Staphylococcus</taxon>
        <taxon>Staphylococcus intermedius group</taxon>
    </lineage>
</organism>
<name>A0A317ZCB2_STAPS</name>
<dbReference type="Gene3D" id="3.40.50.300">
    <property type="entry name" value="P-loop containing nucleotide triphosphate hydrolases"/>
    <property type="match status" value="1"/>
</dbReference>
<reference evidence="5 6" key="1">
    <citation type="journal article" date="2018" name="Vet. Microbiol.">
        <title>Clonal diversity and geographic distribution of methicillin-resistant Staphylococcus pseudintermedius from Australian animals: Discovery of novel sequence types.</title>
        <authorList>
            <person name="Worthing K.A."/>
            <person name="Abraham S."/>
            <person name="Coombs G.W."/>
            <person name="Pang S."/>
            <person name="Saputra S."/>
            <person name="Jordan D."/>
            <person name="Trott D.J."/>
            <person name="Norris J.M."/>
        </authorList>
    </citation>
    <scope>NUCLEOTIDE SEQUENCE [LARGE SCALE GENOMIC DNA]</scope>
    <source>
        <strain evidence="5 6">ST71 3</strain>
    </source>
</reference>
<dbReference type="GO" id="GO:0006270">
    <property type="term" value="P:DNA replication initiation"/>
    <property type="evidence" value="ECO:0007669"/>
    <property type="project" value="TreeGrafter"/>
</dbReference>
<dbReference type="PANTHER" id="PTHR30580">
    <property type="entry name" value="PRIMOSOMAL PROTEIN N"/>
    <property type="match status" value="1"/>
</dbReference>
<dbReference type="GO" id="GO:0043138">
    <property type="term" value="F:3'-5' DNA helicase activity"/>
    <property type="evidence" value="ECO:0007669"/>
    <property type="project" value="TreeGrafter"/>
</dbReference>
<dbReference type="Proteomes" id="UP000246351">
    <property type="component" value="Unassembled WGS sequence"/>
</dbReference>
<comment type="caution">
    <text evidence="5">The sequence shown here is derived from an EMBL/GenBank/DDBJ whole genome shotgun (WGS) entry which is preliminary data.</text>
</comment>
<dbReference type="SUPFAM" id="SSF52540">
    <property type="entry name" value="P-loop containing nucleoside triphosphate hydrolases"/>
    <property type="match status" value="1"/>
</dbReference>
<evidence type="ECO:0000313" key="5">
    <source>
        <dbReference type="EMBL" id="PWZ99293.1"/>
    </source>
</evidence>
<dbReference type="GO" id="GO:0006310">
    <property type="term" value="P:DNA recombination"/>
    <property type="evidence" value="ECO:0007669"/>
    <property type="project" value="TreeGrafter"/>
</dbReference>
<dbReference type="GO" id="GO:0006302">
    <property type="term" value="P:double-strand break repair"/>
    <property type="evidence" value="ECO:0007669"/>
    <property type="project" value="TreeGrafter"/>
</dbReference>
<dbReference type="Pfam" id="PF00271">
    <property type="entry name" value="Helicase_C"/>
    <property type="match status" value="1"/>
</dbReference>
<keyword evidence="2" id="KW-0067">ATP-binding</keyword>
<protein>
    <submittedName>
        <fullName evidence="5">Primosomal protein N</fullName>
    </submittedName>
</protein>
<keyword evidence="1" id="KW-0547">Nucleotide-binding</keyword>
<evidence type="ECO:0000313" key="6">
    <source>
        <dbReference type="Proteomes" id="UP000246351"/>
    </source>
</evidence>
<dbReference type="GO" id="GO:0003677">
    <property type="term" value="F:DNA binding"/>
    <property type="evidence" value="ECO:0007669"/>
    <property type="project" value="UniProtKB-KW"/>
</dbReference>
<dbReference type="InterPro" id="IPR027417">
    <property type="entry name" value="P-loop_NTPase"/>
</dbReference>
<keyword evidence="3" id="KW-0238">DNA-binding</keyword>
<feature type="domain" description="Helicase C-terminal" evidence="4">
    <location>
        <begin position="1"/>
        <end position="54"/>
    </location>
</feature>
<dbReference type="GO" id="GO:0005524">
    <property type="term" value="F:ATP binding"/>
    <property type="evidence" value="ECO:0007669"/>
    <property type="project" value="UniProtKB-KW"/>
</dbReference>
<feature type="non-terminal residue" evidence="5">
    <location>
        <position position="96"/>
    </location>
</feature>
<dbReference type="PANTHER" id="PTHR30580:SF0">
    <property type="entry name" value="PRIMOSOMAL PROTEIN N"/>
    <property type="match status" value="1"/>
</dbReference>
<accession>A0A317ZCB2</accession>
<proteinExistence type="predicted"/>
<evidence type="ECO:0000256" key="2">
    <source>
        <dbReference type="ARBA" id="ARBA00022840"/>
    </source>
</evidence>
<evidence type="ECO:0000256" key="3">
    <source>
        <dbReference type="ARBA" id="ARBA00023125"/>
    </source>
</evidence>
<dbReference type="AlphaFoldDB" id="A0A317ZCB2"/>
<evidence type="ECO:0000259" key="4">
    <source>
        <dbReference type="Pfam" id="PF00271"/>
    </source>
</evidence>
<evidence type="ECO:0000256" key="1">
    <source>
        <dbReference type="ARBA" id="ARBA00022741"/>
    </source>
</evidence>
<dbReference type="EMBL" id="QEIV01000272">
    <property type="protein sequence ID" value="PWZ99293.1"/>
    <property type="molecule type" value="Genomic_DNA"/>
</dbReference>
<feature type="non-terminal residue" evidence="5">
    <location>
        <position position="1"/>
    </location>
</feature>
<dbReference type="InterPro" id="IPR001650">
    <property type="entry name" value="Helicase_C-like"/>
</dbReference>
<gene>
    <name evidence="5" type="ORF">DD924_03450</name>
</gene>
<sequence length="96" mass="11095">ILLGTQMIAKGLDFPNITLVGVLNADTMLNLPDFRSSERTFQILTQVAGRAGRHEKKGEVIIQTYNPDHYAIKDVQQNDYLNFYQKEMQYRKLGQY</sequence>